<proteinExistence type="predicted"/>
<sequence>MWYVANFTNDEEIKDIILKNIQEELGSKGRASHEQLYAQFAEECGVNIHDEIVNKTHYLLFARQFNQEHLRWLSQHDKHSHLAAFSAYERLDNIDYSLLTEFARSLNLSEKAMKFFKVHRYVKHFEPTVDQLAGIWQSSPETVQEAFNFIYSHQLEMWQTLSNTLTTYYPH</sequence>
<accession>A0A0W0X034</accession>
<dbReference type="Gene3D" id="1.20.910.10">
    <property type="entry name" value="Heme oxygenase-like"/>
    <property type="match status" value="1"/>
</dbReference>
<evidence type="ECO:0000313" key="1">
    <source>
        <dbReference type="EMBL" id="KTD37925.1"/>
    </source>
</evidence>
<dbReference type="SMART" id="SM01236">
    <property type="entry name" value="Haem_oxygenase_2"/>
    <property type="match status" value="1"/>
</dbReference>
<name>A0A0W0X034_9GAMM</name>
<reference evidence="1 2" key="1">
    <citation type="submission" date="2015-11" db="EMBL/GenBank/DDBJ databases">
        <title>Genomic analysis of 38 Legionella species identifies large and diverse effector repertoires.</title>
        <authorList>
            <person name="Burstein D."/>
            <person name="Amaro F."/>
            <person name="Zusman T."/>
            <person name="Lifshitz Z."/>
            <person name="Cohen O."/>
            <person name="Gilbert J.A."/>
            <person name="Pupko T."/>
            <person name="Shuman H.A."/>
            <person name="Segal G."/>
        </authorList>
    </citation>
    <scope>NUCLEOTIDE SEQUENCE [LARGE SCALE GENOMIC DNA]</scope>
    <source>
        <strain evidence="1 2">Oak Ridge-10</strain>
    </source>
</reference>
<dbReference type="PATRIC" id="fig|29423.5.peg.1678"/>
<dbReference type="SUPFAM" id="SSF48613">
    <property type="entry name" value="Heme oxygenase-like"/>
    <property type="match status" value="1"/>
</dbReference>
<dbReference type="Proteomes" id="UP000054858">
    <property type="component" value="Unassembled WGS sequence"/>
</dbReference>
<dbReference type="AlphaFoldDB" id="A0A0W0X034"/>
<dbReference type="Pfam" id="PF14518">
    <property type="entry name" value="Haem_oxygenas_2"/>
    <property type="match status" value="1"/>
</dbReference>
<dbReference type="InterPro" id="IPR016084">
    <property type="entry name" value="Haem_Oase-like_multi-hlx"/>
</dbReference>
<comment type="caution">
    <text evidence="1">The sequence shown here is derived from an EMBL/GenBank/DDBJ whole genome shotgun (WGS) entry which is preliminary data.</text>
</comment>
<evidence type="ECO:0000313" key="2">
    <source>
        <dbReference type="Proteomes" id="UP000054858"/>
    </source>
</evidence>
<protein>
    <submittedName>
        <fullName evidence="1">Uncharacterized protein</fullName>
    </submittedName>
</protein>
<dbReference type="EMBL" id="LNYP01000029">
    <property type="protein sequence ID" value="KTD37925.1"/>
    <property type="molecule type" value="Genomic_DNA"/>
</dbReference>
<gene>
    <name evidence="1" type="ORF">Loak_1601</name>
</gene>
<organism evidence="1 2">
    <name type="scientific">Legionella oakridgensis</name>
    <dbReference type="NCBI Taxonomy" id="29423"/>
    <lineage>
        <taxon>Bacteria</taxon>
        <taxon>Pseudomonadati</taxon>
        <taxon>Pseudomonadota</taxon>
        <taxon>Gammaproteobacteria</taxon>
        <taxon>Legionellales</taxon>
        <taxon>Legionellaceae</taxon>
        <taxon>Legionella</taxon>
    </lineage>
</organism>